<evidence type="ECO:0000313" key="5">
    <source>
        <dbReference type="Proteomes" id="UP000030759"/>
    </source>
</evidence>
<feature type="compositionally biased region" description="Polar residues" evidence="2">
    <location>
        <begin position="360"/>
        <end position="369"/>
    </location>
</feature>
<evidence type="ECO:0000313" key="4">
    <source>
        <dbReference type="EMBL" id="ERE72372.1"/>
    </source>
</evidence>
<organism evidence="4 5">
    <name type="scientific">Cricetulus griseus</name>
    <name type="common">Chinese hamster</name>
    <name type="synonym">Cricetulus barabensis griseus</name>
    <dbReference type="NCBI Taxonomy" id="10029"/>
    <lineage>
        <taxon>Eukaryota</taxon>
        <taxon>Metazoa</taxon>
        <taxon>Chordata</taxon>
        <taxon>Craniata</taxon>
        <taxon>Vertebrata</taxon>
        <taxon>Euteleostomi</taxon>
        <taxon>Mammalia</taxon>
        <taxon>Eutheria</taxon>
        <taxon>Euarchontoglires</taxon>
        <taxon>Glires</taxon>
        <taxon>Rodentia</taxon>
        <taxon>Myomorpha</taxon>
        <taxon>Muroidea</taxon>
        <taxon>Cricetidae</taxon>
        <taxon>Cricetinae</taxon>
        <taxon>Cricetulus</taxon>
    </lineage>
</organism>
<accession>A0A061I303</accession>
<dbReference type="AlphaFoldDB" id="A0A061I303"/>
<dbReference type="EMBL" id="KE680484">
    <property type="protein sequence ID" value="ERE72372.1"/>
    <property type="molecule type" value="Genomic_DNA"/>
</dbReference>
<dbReference type="InterPro" id="IPR042779">
    <property type="entry name" value="MISP/MISP3-like"/>
</dbReference>
<feature type="region of interest" description="Disordered" evidence="2">
    <location>
        <begin position="227"/>
        <end position="318"/>
    </location>
</feature>
<sequence>MDRVTRYPIFSNHHAARVTSLVLDDNSSYTVRLVGVGPEVGWSQDDQQAWSTEYQTKPDVKRTSVSSTRRVFLNQPSPRSLYSEDEDEEMKAYHLDTSDALYSQPRDLEAERWAVIHNQAIRKGGTVATLQGEPRPAGQPRSTSTEEILVDTEQIDFLAARQQFLSLEKVNTNPVTWSPTARESFVHTPLGVSQAPKASTRPHLANGYAAPVMSPVKELTLQKKTAHVSPAGSIRAANDPGHWTRAESPETSKETPIEREIRLAQEREAELREQRGLGRRSLSSDCILSPDARATDPAPETRKVNRIPPDAYQPYLGPGTPKLEFSAFGVYSKPNGVSTEDTKAMEFQKAAGSPRHVSEYSGSSPSSKQARSKPPEKPQHGSVGIVQLENFHLRPLRFSVPDVPQQAETSHTWGWEEAGGPVLKLHRSQSSDLLEREMENVLRREREVAEERRNAFFPEVFSPVQDQDEQDSRSSSRASGITGSYSVSESPLFTPIQLHSGLVWKVQAPNDGASGQRTKRETRYAGIKPSDRVNSEVLGATRVTRHRNILAERWEAGIYANEDED</sequence>
<feature type="compositionally biased region" description="Basic and acidic residues" evidence="2">
    <location>
        <begin position="242"/>
        <end position="276"/>
    </location>
</feature>
<proteinExistence type="predicted"/>
<feature type="domain" description="A-kinase anchor protein 2 C-terminal" evidence="3">
    <location>
        <begin position="279"/>
        <end position="560"/>
    </location>
</feature>
<dbReference type="Pfam" id="PF15304">
    <property type="entry name" value="AKAP2_C"/>
    <property type="match status" value="1"/>
</dbReference>
<reference evidence="5" key="1">
    <citation type="journal article" date="2013" name="Nat. Biotechnol.">
        <title>Chinese hamster genome sequenced from sorted chromosomes.</title>
        <authorList>
            <person name="Brinkrolf K."/>
            <person name="Rupp O."/>
            <person name="Laux H."/>
            <person name="Kollin F."/>
            <person name="Ernst W."/>
            <person name="Linke B."/>
            <person name="Kofler R."/>
            <person name="Romand S."/>
            <person name="Hesse F."/>
            <person name="Budach W.E."/>
            <person name="Galosy S."/>
            <person name="Muller D."/>
            <person name="Noll T."/>
            <person name="Wienberg J."/>
            <person name="Jostock T."/>
            <person name="Leonard M."/>
            <person name="Grillari J."/>
            <person name="Tauch A."/>
            <person name="Goesmann A."/>
            <person name="Helk B."/>
            <person name="Mott J.E."/>
            <person name="Puhler A."/>
            <person name="Borth N."/>
        </authorList>
    </citation>
    <scope>NUCLEOTIDE SEQUENCE [LARGE SCALE GENOMIC DNA]</scope>
    <source>
        <strain evidence="5">17A/GY</strain>
    </source>
</reference>
<evidence type="ECO:0000256" key="2">
    <source>
        <dbReference type="SAM" id="MobiDB-lite"/>
    </source>
</evidence>
<dbReference type="PANTHER" id="PTHR18839:SF3">
    <property type="entry name" value="MITOTIC INTERACTOR AND SUBSTRATE OF PLK1"/>
    <property type="match status" value="1"/>
</dbReference>
<feature type="region of interest" description="Disordered" evidence="2">
    <location>
        <begin position="346"/>
        <end position="381"/>
    </location>
</feature>
<name>A0A061I303_CRIGR</name>
<gene>
    <name evidence="4" type="ORF">H671_5g15071</name>
</gene>
<evidence type="ECO:0000259" key="3">
    <source>
        <dbReference type="Pfam" id="PF15304"/>
    </source>
</evidence>
<feature type="region of interest" description="Disordered" evidence="2">
    <location>
        <begin position="459"/>
        <end position="486"/>
    </location>
</feature>
<feature type="compositionally biased region" description="Low complexity" evidence="2">
    <location>
        <begin position="473"/>
        <end position="486"/>
    </location>
</feature>
<evidence type="ECO:0000256" key="1">
    <source>
        <dbReference type="ARBA" id="ARBA00023054"/>
    </source>
</evidence>
<dbReference type="PANTHER" id="PTHR18839">
    <property type="entry name" value="MITOTIC INTERACTOR AND SUBSTRATE OF PLK1 MISP FAMILY MEMBER"/>
    <property type="match status" value="1"/>
</dbReference>
<dbReference type="InterPro" id="IPR029304">
    <property type="entry name" value="AKAP2_C"/>
</dbReference>
<protein>
    <recommendedName>
        <fullName evidence="3">A-kinase anchor protein 2 C-terminal domain-containing protein</fullName>
    </recommendedName>
</protein>
<keyword evidence="1" id="KW-0175">Coiled coil</keyword>
<dbReference type="Proteomes" id="UP000030759">
    <property type="component" value="Unassembled WGS sequence"/>
</dbReference>